<dbReference type="Gene3D" id="3.20.20.190">
    <property type="entry name" value="Phosphatidylinositol (PI) phosphodiesterase"/>
    <property type="match status" value="1"/>
</dbReference>
<dbReference type="InterPro" id="IPR017946">
    <property type="entry name" value="PLC-like_Pdiesterase_TIM-brl"/>
</dbReference>
<evidence type="ECO:0000313" key="2">
    <source>
        <dbReference type="EMBL" id="GAA4919661.1"/>
    </source>
</evidence>
<keyword evidence="3" id="KW-1185">Reference proteome</keyword>
<gene>
    <name evidence="2" type="ORF">GCM10025790_14550</name>
</gene>
<proteinExistence type="predicted"/>
<evidence type="ECO:0000259" key="1">
    <source>
        <dbReference type="PROSITE" id="PS51704"/>
    </source>
</evidence>
<comment type="caution">
    <text evidence="2">The sequence shown here is derived from an EMBL/GenBank/DDBJ whole genome shotgun (WGS) entry which is preliminary data.</text>
</comment>
<dbReference type="Pfam" id="PF03009">
    <property type="entry name" value="GDPD"/>
    <property type="match status" value="1"/>
</dbReference>
<feature type="domain" description="GP-PDE" evidence="1">
    <location>
        <begin position="48"/>
        <end position="335"/>
    </location>
</feature>
<accession>A0ABP9FWQ7</accession>
<dbReference type="SUPFAM" id="SSF51695">
    <property type="entry name" value="PLC-like phosphodiesterases"/>
    <property type="match status" value="1"/>
</dbReference>
<organism evidence="2 3">
    <name type="scientific">Nesterenkonia rhizosphaerae</name>
    <dbReference type="NCBI Taxonomy" id="1348272"/>
    <lineage>
        <taxon>Bacteria</taxon>
        <taxon>Bacillati</taxon>
        <taxon>Actinomycetota</taxon>
        <taxon>Actinomycetes</taxon>
        <taxon>Micrococcales</taxon>
        <taxon>Micrococcaceae</taxon>
        <taxon>Nesterenkonia</taxon>
    </lineage>
</organism>
<dbReference type="Proteomes" id="UP001500368">
    <property type="component" value="Unassembled WGS sequence"/>
</dbReference>
<evidence type="ECO:0000313" key="3">
    <source>
        <dbReference type="Proteomes" id="UP001500368"/>
    </source>
</evidence>
<dbReference type="RefSeq" id="WP_345477400.1">
    <property type="nucleotide sequence ID" value="NZ_BAABLW010000007.1"/>
</dbReference>
<protein>
    <submittedName>
        <fullName evidence="2">Glycerophosphodiester phosphodiesterase</fullName>
    </submittedName>
</protein>
<dbReference type="PANTHER" id="PTHR46211:SF1">
    <property type="entry name" value="GLYCEROPHOSPHODIESTER PHOSPHODIESTERASE, CYTOPLASMIC"/>
    <property type="match status" value="1"/>
</dbReference>
<name>A0ABP9FWQ7_9MICC</name>
<reference evidence="3" key="1">
    <citation type="journal article" date="2019" name="Int. J. Syst. Evol. Microbiol.">
        <title>The Global Catalogue of Microorganisms (GCM) 10K type strain sequencing project: providing services to taxonomists for standard genome sequencing and annotation.</title>
        <authorList>
            <consortium name="The Broad Institute Genomics Platform"/>
            <consortium name="The Broad Institute Genome Sequencing Center for Infectious Disease"/>
            <person name="Wu L."/>
            <person name="Ma J."/>
        </authorList>
    </citation>
    <scope>NUCLEOTIDE SEQUENCE [LARGE SCALE GENOMIC DNA]</scope>
    <source>
        <strain evidence="3">JCM 19129</strain>
    </source>
</reference>
<sequence>MTITSPVHAADMAPARPLSRVPAAALHTIPEDLELSADSASAAPARRARIFAHRGASGLFPEHTRAAYMRAIEEGADGLEIDVHLTRDGEVVCFHDPTLDRTSNGSGAVAETTLEQMRQLDVSSWKTPVLPSRYGTREQQLMTLQDVLELLISAGRDIALAVELKHPSPFGHALEDRVLKVLLTYGWDPETSRIACGEHSVEITFMSFAPGSLLHLADMAPAEKLCALFTDITEEDVDVQLAHVRFSAALRPVVAAVMRGTVRDSEALVWNQRVGMAGPGIDYVRDHKAEVKAWIARGTTMRVWTVDRVADAELLLELGVQEITTNYPARILQHVS</sequence>
<dbReference type="InterPro" id="IPR030395">
    <property type="entry name" value="GP_PDE_dom"/>
</dbReference>
<dbReference type="EMBL" id="BAABLW010000007">
    <property type="protein sequence ID" value="GAA4919661.1"/>
    <property type="molecule type" value="Genomic_DNA"/>
</dbReference>
<dbReference type="PROSITE" id="PS51704">
    <property type="entry name" value="GP_PDE"/>
    <property type="match status" value="1"/>
</dbReference>
<dbReference type="PANTHER" id="PTHR46211">
    <property type="entry name" value="GLYCEROPHOSPHORYL DIESTER PHOSPHODIESTERASE"/>
    <property type="match status" value="1"/>
</dbReference>